<keyword evidence="2" id="KW-0732">Signal</keyword>
<proteinExistence type="predicted"/>
<evidence type="ECO:0000313" key="4">
    <source>
        <dbReference type="Proteomes" id="UP000275408"/>
    </source>
</evidence>
<reference evidence="3 4" key="1">
    <citation type="journal article" date="2018" name="Sci. Rep.">
        <title>Comparative analysis of the Pocillopora damicornis genome highlights role of immune system in coral evolution.</title>
        <authorList>
            <person name="Cunning R."/>
            <person name="Bay R.A."/>
            <person name="Gillette P."/>
            <person name="Baker A.C."/>
            <person name="Traylor-Knowles N."/>
        </authorList>
    </citation>
    <scope>NUCLEOTIDE SEQUENCE [LARGE SCALE GENOMIC DNA]</scope>
    <source>
        <strain evidence="3">RSMAS</strain>
        <tissue evidence="3">Whole animal</tissue>
    </source>
</reference>
<feature type="chain" id="PRO_5018117065" evidence="2">
    <location>
        <begin position="18"/>
        <end position="106"/>
    </location>
</feature>
<feature type="region of interest" description="Disordered" evidence="1">
    <location>
        <begin position="37"/>
        <end position="63"/>
    </location>
</feature>
<dbReference type="Proteomes" id="UP000275408">
    <property type="component" value="Unassembled WGS sequence"/>
</dbReference>
<evidence type="ECO:0000256" key="2">
    <source>
        <dbReference type="SAM" id="SignalP"/>
    </source>
</evidence>
<feature type="signal peptide" evidence="2">
    <location>
        <begin position="1"/>
        <end position="17"/>
    </location>
</feature>
<name>A0A3M6UCN6_POCDA</name>
<evidence type="ECO:0000313" key="3">
    <source>
        <dbReference type="EMBL" id="RMX51422.1"/>
    </source>
</evidence>
<protein>
    <submittedName>
        <fullName evidence="3">Uncharacterized protein</fullName>
    </submittedName>
</protein>
<feature type="non-terminal residue" evidence="3">
    <location>
        <position position="106"/>
    </location>
</feature>
<gene>
    <name evidence="3" type="ORF">pdam_00012614</name>
</gene>
<dbReference type="EMBL" id="RCHS01001791">
    <property type="protein sequence ID" value="RMX51422.1"/>
    <property type="molecule type" value="Genomic_DNA"/>
</dbReference>
<dbReference type="AlphaFoldDB" id="A0A3M6UCN6"/>
<evidence type="ECO:0000256" key="1">
    <source>
        <dbReference type="SAM" id="MobiDB-lite"/>
    </source>
</evidence>
<organism evidence="3 4">
    <name type="scientific">Pocillopora damicornis</name>
    <name type="common">Cauliflower coral</name>
    <name type="synonym">Millepora damicornis</name>
    <dbReference type="NCBI Taxonomy" id="46731"/>
    <lineage>
        <taxon>Eukaryota</taxon>
        <taxon>Metazoa</taxon>
        <taxon>Cnidaria</taxon>
        <taxon>Anthozoa</taxon>
        <taxon>Hexacorallia</taxon>
        <taxon>Scleractinia</taxon>
        <taxon>Astrocoeniina</taxon>
        <taxon>Pocilloporidae</taxon>
        <taxon>Pocillopora</taxon>
    </lineage>
</organism>
<accession>A0A3M6UCN6</accession>
<keyword evidence="4" id="KW-1185">Reference proteome</keyword>
<comment type="caution">
    <text evidence="3">The sequence shown here is derived from an EMBL/GenBank/DDBJ whole genome shotgun (WGS) entry which is preliminary data.</text>
</comment>
<sequence length="106" mass="12206">MDNVRLWILSMVSLRYAANFEIPPAVEQDHQVVISEHESGSVLDINENKQRERPKRTTKTSQSVVTEEFTKRVEEVIKKTQPGSEEEIFLVFSKSSRIQCSHSKTT</sequence>